<feature type="transmembrane region" description="Helical" evidence="2">
    <location>
        <begin position="7"/>
        <end position="29"/>
    </location>
</feature>
<dbReference type="RefSeq" id="WP_334485978.1">
    <property type="nucleotide sequence ID" value="NZ_JAZHRV010000001.1"/>
</dbReference>
<accession>A0ABU8BJN8</accession>
<evidence type="ECO:0000256" key="1">
    <source>
        <dbReference type="SAM" id="MobiDB-lite"/>
    </source>
</evidence>
<sequence length="238" mass="26093">MRISTAYFAGAGTVIVAVAAGLGGGYLAANITSPPLQTVSKLERRMSAEPIHVSTAPAEPVPHVAATTNTASAPPQEQPQAQQPQQQQPQTQPQLQTPQPQPQTEAAALSANNAHAEEKTADNLAAAQPVQSPPQPAKPAEQADEKTAAPRDAFARNRDADIKRADAEKRRAERRQRWADKRRFQQPREQELEAVEGSVREVTEPRRIRIREEGEPREMFAAPARGEMPRIRLFDQDD</sequence>
<evidence type="ECO:0000313" key="4">
    <source>
        <dbReference type="Proteomes" id="UP001364224"/>
    </source>
</evidence>
<dbReference type="EMBL" id="JAZHRV010000001">
    <property type="protein sequence ID" value="MEH2558725.1"/>
    <property type="molecule type" value="Genomic_DNA"/>
</dbReference>
<proteinExistence type="predicted"/>
<keyword evidence="4" id="KW-1185">Reference proteome</keyword>
<feature type="compositionally biased region" description="Low complexity" evidence="1">
    <location>
        <begin position="73"/>
        <end position="114"/>
    </location>
</feature>
<protein>
    <submittedName>
        <fullName evidence="3">Type IV secretory pathway VirB10-like protein</fullName>
    </submittedName>
</protein>
<keyword evidence="2" id="KW-1133">Transmembrane helix</keyword>
<evidence type="ECO:0000313" key="3">
    <source>
        <dbReference type="EMBL" id="MEH2558725.1"/>
    </source>
</evidence>
<feature type="compositionally biased region" description="Basic and acidic residues" evidence="1">
    <location>
        <begin position="198"/>
        <end position="218"/>
    </location>
</feature>
<feature type="region of interest" description="Disordered" evidence="1">
    <location>
        <begin position="69"/>
        <end position="238"/>
    </location>
</feature>
<keyword evidence="2" id="KW-0812">Transmembrane</keyword>
<name>A0ABU8BJN8_9BRAD</name>
<feature type="compositionally biased region" description="Basic and acidic residues" evidence="1">
    <location>
        <begin position="227"/>
        <end position="238"/>
    </location>
</feature>
<keyword evidence="2" id="KW-0472">Membrane</keyword>
<gene>
    <name evidence="3" type="ORF">V1286_006254</name>
</gene>
<reference evidence="3 4" key="1">
    <citation type="submission" date="2024-02" db="EMBL/GenBank/DDBJ databases">
        <title>Adaptive strategies in a cosmopolitan and abundant soil bacterium.</title>
        <authorList>
            <person name="Carini P."/>
        </authorList>
    </citation>
    <scope>NUCLEOTIDE SEQUENCE [LARGE SCALE GENOMIC DNA]</scope>
    <source>
        <strain evidence="3 4">AZCC 1608</strain>
    </source>
</reference>
<organism evidence="3 4">
    <name type="scientific">Bradyrhizobium algeriense</name>
    <dbReference type="NCBI Taxonomy" id="634784"/>
    <lineage>
        <taxon>Bacteria</taxon>
        <taxon>Pseudomonadati</taxon>
        <taxon>Pseudomonadota</taxon>
        <taxon>Alphaproteobacteria</taxon>
        <taxon>Hyphomicrobiales</taxon>
        <taxon>Nitrobacteraceae</taxon>
        <taxon>Bradyrhizobium</taxon>
    </lineage>
</organism>
<evidence type="ECO:0000256" key="2">
    <source>
        <dbReference type="SAM" id="Phobius"/>
    </source>
</evidence>
<feature type="compositionally biased region" description="Basic and acidic residues" evidence="1">
    <location>
        <begin position="141"/>
        <end position="191"/>
    </location>
</feature>
<dbReference type="Proteomes" id="UP001364224">
    <property type="component" value="Unassembled WGS sequence"/>
</dbReference>
<comment type="caution">
    <text evidence="3">The sequence shown here is derived from an EMBL/GenBank/DDBJ whole genome shotgun (WGS) entry which is preliminary data.</text>
</comment>